<keyword evidence="2" id="KW-1185">Reference proteome</keyword>
<evidence type="ECO:0000313" key="1">
    <source>
        <dbReference type="EMBL" id="MFC0206778.1"/>
    </source>
</evidence>
<accession>A0ABV6D2E9</accession>
<organism evidence="1 2">
    <name type="scientific">Chelativorans intermedius</name>
    <dbReference type="NCBI Taxonomy" id="515947"/>
    <lineage>
        <taxon>Bacteria</taxon>
        <taxon>Pseudomonadati</taxon>
        <taxon>Pseudomonadota</taxon>
        <taxon>Alphaproteobacteria</taxon>
        <taxon>Hyphomicrobiales</taxon>
        <taxon>Phyllobacteriaceae</taxon>
        <taxon>Chelativorans</taxon>
    </lineage>
</organism>
<dbReference type="EMBL" id="JBHLXD010000001">
    <property type="protein sequence ID" value="MFC0206778.1"/>
    <property type="molecule type" value="Genomic_DNA"/>
</dbReference>
<dbReference type="RefSeq" id="WP_261519038.1">
    <property type="nucleotide sequence ID" value="NZ_JAODNW010000002.1"/>
</dbReference>
<gene>
    <name evidence="1" type="ORF">ACFFJ2_00010</name>
</gene>
<protein>
    <submittedName>
        <fullName evidence="1">Uncharacterized protein</fullName>
    </submittedName>
</protein>
<evidence type="ECO:0000313" key="2">
    <source>
        <dbReference type="Proteomes" id="UP001589755"/>
    </source>
</evidence>
<dbReference type="Proteomes" id="UP001589755">
    <property type="component" value="Unassembled WGS sequence"/>
</dbReference>
<name>A0ABV6D2E9_9HYPH</name>
<reference evidence="1 2" key="1">
    <citation type="submission" date="2024-09" db="EMBL/GenBank/DDBJ databases">
        <authorList>
            <person name="Sun Q."/>
            <person name="Mori K."/>
        </authorList>
    </citation>
    <scope>NUCLEOTIDE SEQUENCE [LARGE SCALE GENOMIC DNA]</scope>
    <source>
        <strain evidence="1 2">CCM 8543</strain>
    </source>
</reference>
<proteinExistence type="predicted"/>
<sequence>MENREAIIAEAEAVLESVDILGVTERFEQLQRPLAAFGIALPDKRHNRAVIDDLELTDRQLETIRAHNTIDSEVYRRAMRIVESREAGGP</sequence>
<comment type="caution">
    <text evidence="1">The sequence shown here is derived from an EMBL/GenBank/DDBJ whole genome shotgun (WGS) entry which is preliminary data.</text>
</comment>